<reference evidence="1 2" key="1">
    <citation type="submission" date="2019-02" db="EMBL/GenBank/DDBJ databases">
        <title>The genomic architecture of introgression among sibling species of bacteria.</title>
        <authorList>
            <person name="Cavassim M.I.A."/>
            <person name="Moeskjaer S."/>
            <person name="Moslemi C."/>
            <person name="Fields B."/>
            <person name="Bachmann A."/>
            <person name="Vilhjalmsson B."/>
            <person name="Schierup M.H."/>
            <person name="Young J.P.W."/>
            <person name="Andersen S.U."/>
        </authorList>
    </citation>
    <scope>NUCLEOTIDE SEQUENCE [LARGE SCALE GENOMIC DNA]</scope>
    <source>
        <strain evidence="1 2">SM145A</strain>
    </source>
</reference>
<dbReference type="EMBL" id="SIPC01000009">
    <property type="protein sequence ID" value="TAX64397.1"/>
    <property type="molecule type" value="Genomic_DNA"/>
</dbReference>
<dbReference type="AlphaFoldDB" id="A0A4Q8XRF6"/>
<organism evidence="1 2">
    <name type="scientific">Rhizobium leguminosarum</name>
    <dbReference type="NCBI Taxonomy" id="384"/>
    <lineage>
        <taxon>Bacteria</taxon>
        <taxon>Pseudomonadati</taxon>
        <taxon>Pseudomonadota</taxon>
        <taxon>Alphaproteobacteria</taxon>
        <taxon>Hyphomicrobiales</taxon>
        <taxon>Rhizobiaceae</taxon>
        <taxon>Rhizobium/Agrobacterium group</taxon>
        <taxon>Rhizobium</taxon>
    </lineage>
</organism>
<evidence type="ECO:0000313" key="2">
    <source>
        <dbReference type="Proteomes" id="UP000293652"/>
    </source>
</evidence>
<dbReference type="RefSeq" id="WP_130740099.1">
    <property type="nucleotide sequence ID" value="NZ_SIPC01000009.1"/>
</dbReference>
<sequence>MEKLMWPHRSGELFPYRIPVELRPYTDALGFDLASTIFLECGGAQIYLGTKGKGSQYGFLKGLIGDDGYTRLCESGLKVGVVHRIPLANEFLVKFFAASGVPVQDIARRIRMTDVGVRSLLLSPAERLKRKRHRKRAYAAFQAVPELEEDA</sequence>
<comment type="caution">
    <text evidence="1">The sequence shown here is derived from an EMBL/GenBank/DDBJ whole genome shotgun (WGS) entry which is preliminary data.</text>
</comment>
<protein>
    <submittedName>
        <fullName evidence="1">Uncharacterized protein</fullName>
    </submittedName>
</protein>
<proteinExistence type="predicted"/>
<accession>A0A4Q8XRF6</accession>
<dbReference type="Proteomes" id="UP000293652">
    <property type="component" value="Unassembled WGS sequence"/>
</dbReference>
<evidence type="ECO:0000313" key="1">
    <source>
        <dbReference type="EMBL" id="TAX64397.1"/>
    </source>
</evidence>
<gene>
    <name evidence="1" type="ORF">ELI03_34645</name>
</gene>
<name>A0A4Q8XRF6_RHILE</name>